<feature type="region of interest" description="Disordered" evidence="1">
    <location>
        <begin position="99"/>
        <end position="128"/>
    </location>
</feature>
<evidence type="ECO:0000256" key="1">
    <source>
        <dbReference type="SAM" id="MobiDB-lite"/>
    </source>
</evidence>
<evidence type="ECO:0000313" key="3">
    <source>
        <dbReference type="EMBL" id="KAK2968324.1"/>
    </source>
</evidence>
<comment type="caution">
    <text evidence="3">The sequence shown here is derived from an EMBL/GenBank/DDBJ whole genome shotgun (WGS) entry which is preliminary data.</text>
</comment>
<name>A0AA88U244_9ASTE</name>
<reference evidence="3" key="1">
    <citation type="submission" date="2022-12" db="EMBL/GenBank/DDBJ databases">
        <title>Draft genome assemblies for two species of Escallonia (Escalloniales).</title>
        <authorList>
            <person name="Chanderbali A."/>
            <person name="Dervinis C."/>
            <person name="Anghel I."/>
            <person name="Soltis D."/>
            <person name="Soltis P."/>
            <person name="Zapata F."/>
        </authorList>
    </citation>
    <scope>NUCLEOTIDE SEQUENCE</scope>
    <source>
        <strain evidence="3">UCBG92.1500</strain>
        <tissue evidence="3">Leaf</tissue>
    </source>
</reference>
<dbReference type="Proteomes" id="UP001187471">
    <property type="component" value="Unassembled WGS sequence"/>
</dbReference>
<feature type="compositionally biased region" description="Polar residues" evidence="1">
    <location>
        <begin position="29"/>
        <end position="41"/>
    </location>
</feature>
<evidence type="ECO:0000256" key="2">
    <source>
        <dbReference type="SAM" id="Phobius"/>
    </source>
</evidence>
<keyword evidence="2" id="KW-1133">Transmembrane helix</keyword>
<sequence length="242" mass="25930">MDHKESKQTGYVVDLESGAVGCQEEKNNGHSSGNRRTNNMLTRLPSGVLGFHGSAKGECSSMNSLGSLGQSSEVPCENLELVIDKSLGGQSRDDVPLLEEKKHMKEKRKMTNSTKAAKPPRPPKGPVLGITDLKLVKEMSEFAVKKRARIERMKALKQMKRSKPASSSSISSLSAMVVTLLFCLVIFFQGICSKNSESASFPGSPGPAASANGLISVQLDNNFLTSDGVPTSSESPKCVFLP</sequence>
<feature type="region of interest" description="Disordered" evidence="1">
    <location>
        <begin position="1"/>
        <end position="45"/>
    </location>
</feature>
<accession>A0AA88U244</accession>
<dbReference type="PANTHER" id="PTHR34188">
    <property type="entry name" value="OS01G0299500 PROTEIN"/>
    <property type="match status" value="1"/>
</dbReference>
<keyword evidence="2" id="KW-0472">Membrane</keyword>
<protein>
    <submittedName>
        <fullName evidence="3">Uncharacterized protein</fullName>
    </submittedName>
</protein>
<keyword evidence="2" id="KW-0812">Transmembrane</keyword>
<feature type="transmembrane region" description="Helical" evidence="2">
    <location>
        <begin position="170"/>
        <end position="191"/>
    </location>
</feature>
<dbReference type="PANTHER" id="PTHR34188:SF5">
    <property type="entry name" value="OS05G0131900 PROTEIN"/>
    <property type="match status" value="1"/>
</dbReference>
<dbReference type="AlphaFoldDB" id="A0AA88U244"/>
<proteinExistence type="predicted"/>
<dbReference type="EMBL" id="JAVXUO010002922">
    <property type="protein sequence ID" value="KAK2968324.1"/>
    <property type="molecule type" value="Genomic_DNA"/>
</dbReference>
<keyword evidence="4" id="KW-1185">Reference proteome</keyword>
<gene>
    <name evidence="3" type="ORF">RJ640_021713</name>
</gene>
<evidence type="ECO:0000313" key="4">
    <source>
        <dbReference type="Proteomes" id="UP001187471"/>
    </source>
</evidence>
<organism evidence="3 4">
    <name type="scientific">Escallonia rubra</name>
    <dbReference type="NCBI Taxonomy" id="112253"/>
    <lineage>
        <taxon>Eukaryota</taxon>
        <taxon>Viridiplantae</taxon>
        <taxon>Streptophyta</taxon>
        <taxon>Embryophyta</taxon>
        <taxon>Tracheophyta</taxon>
        <taxon>Spermatophyta</taxon>
        <taxon>Magnoliopsida</taxon>
        <taxon>eudicotyledons</taxon>
        <taxon>Gunneridae</taxon>
        <taxon>Pentapetalae</taxon>
        <taxon>asterids</taxon>
        <taxon>campanulids</taxon>
        <taxon>Escalloniales</taxon>
        <taxon>Escalloniaceae</taxon>
        <taxon>Escallonia</taxon>
    </lineage>
</organism>